<evidence type="ECO:0000313" key="2">
    <source>
        <dbReference type="Proteomes" id="UP000440694"/>
    </source>
</evidence>
<protein>
    <submittedName>
        <fullName evidence="1">DUF3572 family protein</fullName>
    </submittedName>
</protein>
<dbReference type="InterPro" id="IPR021955">
    <property type="entry name" value="DUF3572"/>
</dbReference>
<keyword evidence="2" id="KW-1185">Reference proteome</keyword>
<name>A0A6I3KHK3_9HYPH</name>
<reference evidence="1 2" key="1">
    <citation type="submission" date="2019-11" db="EMBL/GenBank/DDBJ databases">
        <title>Identification of a novel strain.</title>
        <authorList>
            <person name="Xu Q."/>
            <person name="Wang G."/>
        </authorList>
    </citation>
    <scope>NUCLEOTIDE SEQUENCE [LARGE SCALE GENOMIC DNA]</scope>
    <source>
        <strain evidence="2">xq</strain>
    </source>
</reference>
<accession>A0A6I3KHK3</accession>
<dbReference type="Proteomes" id="UP000440694">
    <property type="component" value="Unassembled WGS sequence"/>
</dbReference>
<sequence length="97" mass="10325">MHTDRAESIGVSGLLFLAGDMQRLSRFLTMTGVGPAELRAQSRSPGMLAAVLDHLMQDESTLLVFCASDGIPPEDIEPARRALAEMAGEVGDPEISV</sequence>
<comment type="caution">
    <text evidence="1">The sequence shown here is derived from an EMBL/GenBank/DDBJ whole genome shotgun (WGS) entry which is preliminary data.</text>
</comment>
<dbReference type="Pfam" id="PF12096">
    <property type="entry name" value="DUF3572"/>
    <property type="match status" value="1"/>
</dbReference>
<proteinExistence type="predicted"/>
<evidence type="ECO:0000313" key="1">
    <source>
        <dbReference type="EMBL" id="MTD93769.1"/>
    </source>
</evidence>
<dbReference type="EMBL" id="WMBQ01000001">
    <property type="protein sequence ID" value="MTD93769.1"/>
    <property type="molecule type" value="Genomic_DNA"/>
</dbReference>
<dbReference type="AlphaFoldDB" id="A0A6I3KHK3"/>
<organism evidence="1 2">
    <name type="scientific">Hyphomicrobium album</name>
    <dbReference type="NCBI Taxonomy" id="2665159"/>
    <lineage>
        <taxon>Bacteria</taxon>
        <taxon>Pseudomonadati</taxon>
        <taxon>Pseudomonadota</taxon>
        <taxon>Alphaproteobacteria</taxon>
        <taxon>Hyphomicrobiales</taxon>
        <taxon>Hyphomicrobiaceae</taxon>
        <taxon>Hyphomicrobium</taxon>
    </lineage>
</organism>
<dbReference type="RefSeq" id="WP_154738277.1">
    <property type="nucleotide sequence ID" value="NZ_WMBQ01000001.1"/>
</dbReference>
<gene>
    <name evidence="1" type="ORF">GIW81_05410</name>
</gene>